<dbReference type="GO" id="GO:0032389">
    <property type="term" value="C:MutLalpha complex"/>
    <property type="evidence" value="ECO:0007669"/>
    <property type="project" value="TreeGrafter"/>
</dbReference>
<dbReference type="InterPro" id="IPR020568">
    <property type="entry name" value="Ribosomal_Su5_D2-typ_SF"/>
</dbReference>
<dbReference type="OrthoDB" id="10263226at2759"/>
<dbReference type="Proteomes" id="UP000250140">
    <property type="component" value="Unassembled WGS sequence"/>
</dbReference>
<evidence type="ECO:0000313" key="4">
    <source>
        <dbReference type="EMBL" id="OCL11025.1"/>
    </source>
</evidence>
<evidence type="ECO:0000256" key="2">
    <source>
        <dbReference type="ARBA" id="ARBA00022763"/>
    </source>
</evidence>
<dbReference type="GO" id="GO:0140664">
    <property type="term" value="F:ATP-dependent DNA damage sensor activity"/>
    <property type="evidence" value="ECO:0007669"/>
    <property type="project" value="InterPro"/>
</dbReference>
<dbReference type="Pfam" id="PF01119">
    <property type="entry name" value="DNA_mis_repair"/>
    <property type="match status" value="1"/>
</dbReference>
<dbReference type="GO" id="GO:0006298">
    <property type="term" value="P:mismatch repair"/>
    <property type="evidence" value="ECO:0007669"/>
    <property type="project" value="InterPro"/>
</dbReference>
<dbReference type="InterPro" id="IPR038973">
    <property type="entry name" value="MutL/Mlh/Pms-like"/>
</dbReference>
<dbReference type="NCBIfam" id="TIGR00585">
    <property type="entry name" value="mutl"/>
    <property type="match status" value="1"/>
</dbReference>
<dbReference type="PANTHER" id="PTHR10073">
    <property type="entry name" value="DNA MISMATCH REPAIR PROTEIN MLH, PMS, MUTL"/>
    <property type="match status" value="1"/>
</dbReference>
<reference evidence="4 5" key="1">
    <citation type="journal article" date="2016" name="Nat. Commun.">
        <title>Ectomycorrhizal ecology is imprinted in the genome of the dominant symbiotic fungus Cenococcum geophilum.</title>
        <authorList>
            <consortium name="DOE Joint Genome Institute"/>
            <person name="Peter M."/>
            <person name="Kohler A."/>
            <person name="Ohm R.A."/>
            <person name="Kuo A."/>
            <person name="Krutzmann J."/>
            <person name="Morin E."/>
            <person name="Arend M."/>
            <person name="Barry K.W."/>
            <person name="Binder M."/>
            <person name="Choi C."/>
            <person name="Clum A."/>
            <person name="Copeland A."/>
            <person name="Grisel N."/>
            <person name="Haridas S."/>
            <person name="Kipfer T."/>
            <person name="LaButti K."/>
            <person name="Lindquist E."/>
            <person name="Lipzen A."/>
            <person name="Maire R."/>
            <person name="Meier B."/>
            <person name="Mihaltcheva S."/>
            <person name="Molinier V."/>
            <person name="Murat C."/>
            <person name="Poggeler S."/>
            <person name="Quandt C.A."/>
            <person name="Sperisen C."/>
            <person name="Tritt A."/>
            <person name="Tisserant E."/>
            <person name="Crous P.W."/>
            <person name="Henrissat B."/>
            <person name="Nehls U."/>
            <person name="Egli S."/>
            <person name="Spatafora J.W."/>
            <person name="Grigoriev I.V."/>
            <person name="Martin F.M."/>
        </authorList>
    </citation>
    <scope>NUCLEOTIDE SEQUENCE [LARGE SCALE GENOMIC DNA]</scope>
    <source>
        <strain evidence="4 5">CBS 207.34</strain>
    </source>
</reference>
<dbReference type="SMART" id="SM01340">
    <property type="entry name" value="DNA_mis_repair"/>
    <property type="match status" value="1"/>
</dbReference>
<organism evidence="4 5">
    <name type="scientific">Glonium stellatum</name>
    <dbReference type="NCBI Taxonomy" id="574774"/>
    <lineage>
        <taxon>Eukaryota</taxon>
        <taxon>Fungi</taxon>
        <taxon>Dikarya</taxon>
        <taxon>Ascomycota</taxon>
        <taxon>Pezizomycotina</taxon>
        <taxon>Dothideomycetes</taxon>
        <taxon>Pleosporomycetidae</taxon>
        <taxon>Gloniales</taxon>
        <taxon>Gloniaceae</taxon>
        <taxon>Glonium</taxon>
    </lineage>
</organism>
<proteinExistence type="inferred from homology"/>
<gene>
    <name evidence="4" type="ORF">AOQ84DRAFT_288084</name>
</gene>
<dbReference type="GO" id="GO:0016887">
    <property type="term" value="F:ATP hydrolysis activity"/>
    <property type="evidence" value="ECO:0007669"/>
    <property type="project" value="InterPro"/>
</dbReference>
<name>A0A8E2F640_9PEZI</name>
<dbReference type="FunFam" id="3.30.565.10:FF:000017">
    <property type="entry name" value="PMS1 homolog 1, mismatch repair system component"/>
    <property type="match status" value="1"/>
</dbReference>
<dbReference type="PROSITE" id="PS00058">
    <property type="entry name" value="DNA_MISMATCH_REPAIR_1"/>
    <property type="match status" value="1"/>
</dbReference>
<dbReference type="CDD" id="cd03485">
    <property type="entry name" value="MutL_Trans_hPMS_1_like"/>
    <property type="match status" value="1"/>
</dbReference>
<dbReference type="GO" id="GO:0005524">
    <property type="term" value="F:ATP binding"/>
    <property type="evidence" value="ECO:0007669"/>
    <property type="project" value="InterPro"/>
</dbReference>
<dbReference type="AlphaFoldDB" id="A0A8E2F640"/>
<dbReference type="GO" id="GO:0030983">
    <property type="term" value="F:mismatched DNA binding"/>
    <property type="evidence" value="ECO:0007669"/>
    <property type="project" value="InterPro"/>
</dbReference>
<dbReference type="Gene3D" id="3.30.230.10">
    <property type="match status" value="1"/>
</dbReference>
<sequence length="348" mass="38416">MKASIYALPPTTIRQIGSSQALADPSSVVKELIDNAIDARATSIFIEISINSLDVIQVRDNGHGVAPEDRAMLCRRHHTSKIRNFEDLKEIGGKSLGFRGEALASVAEMSGDLRIFTRVEGEPVAVLLKIEKTGDIRDQEHVSHPVGTTVRVIDFFNSLPVRKQAALKHSSKYLANIKRLVQAYAFARPTVRFSLRILKAKNDKGNWTYAPKPGATVADAALSIVGRECASQCEWSVLDSNGFNIEAFLPKPDADSSKIANLGQFLSIDSRPVSTTRGTLKAMIKTFIQKLRTSNSGSDRAKDPFMHMNILCPPDSYDLNIEPAKDNMLFINSELVLRVVEELLSTFY</sequence>
<dbReference type="InterPro" id="IPR014721">
    <property type="entry name" value="Ribsml_uS5_D2-typ_fold_subgr"/>
</dbReference>
<evidence type="ECO:0000256" key="1">
    <source>
        <dbReference type="ARBA" id="ARBA00006082"/>
    </source>
</evidence>
<dbReference type="InterPro" id="IPR014762">
    <property type="entry name" value="DNA_mismatch_repair_CS"/>
</dbReference>
<dbReference type="InterPro" id="IPR036890">
    <property type="entry name" value="HATPase_C_sf"/>
</dbReference>
<dbReference type="GO" id="GO:0061982">
    <property type="term" value="P:meiosis I cell cycle process"/>
    <property type="evidence" value="ECO:0007669"/>
    <property type="project" value="UniProtKB-ARBA"/>
</dbReference>
<dbReference type="PANTHER" id="PTHR10073:SF41">
    <property type="entry name" value="MISMATCH REPAIR PROTEIN, PUTATIVE (AFU_ORTHOLOGUE AFUA_8G05820)-RELATED"/>
    <property type="match status" value="1"/>
</dbReference>
<protein>
    <recommendedName>
        <fullName evidence="3">DNA mismatch repair protein S5 domain-containing protein</fullName>
    </recommendedName>
</protein>
<dbReference type="Pfam" id="PF13589">
    <property type="entry name" value="HATPase_c_3"/>
    <property type="match status" value="1"/>
</dbReference>
<evidence type="ECO:0000259" key="3">
    <source>
        <dbReference type="SMART" id="SM01340"/>
    </source>
</evidence>
<evidence type="ECO:0000313" key="5">
    <source>
        <dbReference type="Proteomes" id="UP000250140"/>
    </source>
</evidence>
<dbReference type="CDD" id="cd16926">
    <property type="entry name" value="HATPase_MutL-MLH-PMS-like"/>
    <property type="match status" value="1"/>
</dbReference>
<feature type="domain" description="DNA mismatch repair protein S5" evidence="3">
    <location>
        <begin position="221"/>
        <end position="345"/>
    </location>
</feature>
<dbReference type="EMBL" id="KV749127">
    <property type="protein sequence ID" value="OCL11025.1"/>
    <property type="molecule type" value="Genomic_DNA"/>
</dbReference>
<dbReference type="Gene3D" id="3.30.565.10">
    <property type="entry name" value="Histidine kinase-like ATPase, C-terminal domain"/>
    <property type="match status" value="1"/>
</dbReference>
<accession>A0A8E2F640</accession>
<keyword evidence="2" id="KW-0227">DNA damage</keyword>
<dbReference type="SUPFAM" id="SSF55874">
    <property type="entry name" value="ATPase domain of HSP90 chaperone/DNA topoisomerase II/histidine kinase"/>
    <property type="match status" value="1"/>
</dbReference>
<keyword evidence="5" id="KW-1185">Reference proteome</keyword>
<dbReference type="InterPro" id="IPR002099">
    <property type="entry name" value="MutL/Mlh/PMS"/>
</dbReference>
<dbReference type="InterPro" id="IPR013507">
    <property type="entry name" value="DNA_mismatch_S5_2-like"/>
</dbReference>
<dbReference type="SUPFAM" id="SSF54211">
    <property type="entry name" value="Ribosomal protein S5 domain 2-like"/>
    <property type="match status" value="1"/>
</dbReference>
<feature type="non-terminal residue" evidence="4">
    <location>
        <position position="1"/>
    </location>
</feature>
<comment type="similarity">
    <text evidence="1">Belongs to the DNA mismatch repair MutL/HexB family.</text>
</comment>